<proteinExistence type="predicted"/>
<sequence>MVFPHFGGRSSITEATAGRNGAIHYLLLGKVSYDCSVQAVISGSQFINGSHHEKEMFLLGWSM</sequence>
<gene>
    <name evidence="1" type="ORF">L915_08992</name>
    <name evidence="2" type="ORF">L917_08839</name>
</gene>
<dbReference type="AlphaFoldDB" id="W2L7Z0"/>
<evidence type="ECO:0000313" key="2">
    <source>
        <dbReference type="EMBL" id="ETL92914.1"/>
    </source>
</evidence>
<evidence type="ECO:0000313" key="1">
    <source>
        <dbReference type="EMBL" id="ETK86373.1"/>
    </source>
</evidence>
<dbReference type="EMBL" id="KI686382">
    <property type="protein sequence ID" value="ETK86373.1"/>
    <property type="molecule type" value="Genomic_DNA"/>
</dbReference>
<dbReference type="Proteomes" id="UP000054423">
    <property type="component" value="Unassembled WGS sequence"/>
</dbReference>
<dbReference type="Proteomes" id="UP000053236">
    <property type="component" value="Unassembled WGS sequence"/>
</dbReference>
<protein>
    <submittedName>
        <fullName evidence="2">Uncharacterized protein</fullName>
    </submittedName>
</protein>
<organism evidence="2">
    <name type="scientific">Phytophthora nicotianae</name>
    <name type="common">Potato buckeye rot agent</name>
    <name type="synonym">Phytophthora parasitica</name>
    <dbReference type="NCBI Taxonomy" id="4792"/>
    <lineage>
        <taxon>Eukaryota</taxon>
        <taxon>Sar</taxon>
        <taxon>Stramenopiles</taxon>
        <taxon>Oomycota</taxon>
        <taxon>Peronosporomycetes</taxon>
        <taxon>Peronosporales</taxon>
        <taxon>Peronosporaceae</taxon>
        <taxon>Phytophthora</taxon>
    </lineage>
</organism>
<reference evidence="2" key="1">
    <citation type="submission" date="2013-11" db="EMBL/GenBank/DDBJ databases">
        <title>The Genome Sequence of Phytophthora parasitica CHvinca01.</title>
        <authorList>
            <consortium name="The Broad Institute Genomics Platform"/>
            <person name="Russ C."/>
            <person name="Tyler B."/>
            <person name="Panabieres F."/>
            <person name="Shan W."/>
            <person name="Tripathy S."/>
            <person name="Grunwald N."/>
            <person name="Machado M."/>
            <person name="Johnson C.S."/>
            <person name="Arredondo F."/>
            <person name="Hong C."/>
            <person name="Coffey M."/>
            <person name="Young S.K."/>
            <person name="Zeng Q."/>
            <person name="Gargeya S."/>
            <person name="Fitzgerald M."/>
            <person name="Abouelleil A."/>
            <person name="Alvarado L."/>
            <person name="Chapman S.B."/>
            <person name="Gainer-Dewar J."/>
            <person name="Goldberg J."/>
            <person name="Griggs A."/>
            <person name="Gujja S."/>
            <person name="Hansen M."/>
            <person name="Howarth C."/>
            <person name="Imamovic A."/>
            <person name="Ireland A."/>
            <person name="Larimer J."/>
            <person name="McCowan C."/>
            <person name="Murphy C."/>
            <person name="Pearson M."/>
            <person name="Poon T.W."/>
            <person name="Priest M."/>
            <person name="Roberts A."/>
            <person name="Saif S."/>
            <person name="Shea T."/>
            <person name="Sykes S."/>
            <person name="Wortman J."/>
            <person name="Nusbaum C."/>
            <person name="Birren B."/>
        </authorList>
    </citation>
    <scope>NUCLEOTIDE SEQUENCE [LARGE SCALE GENOMIC DNA]</scope>
    <source>
        <strain evidence="2">CHvinca01</strain>
    </source>
</reference>
<accession>W2L7Z0</accession>
<dbReference type="EMBL" id="KI679749">
    <property type="protein sequence ID" value="ETL92914.1"/>
    <property type="molecule type" value="Genomic_DNA"/>
</dbReference>
<reference evidence="1" key="2">
    <citation type="submission" date="2013-11" db="EMBL/GenBank/DDBJ databases">
        <title>The Genome Sequence of Phytophthora parasitica CJ02B3.</title>
        <authorList>
            <consortium name="The Broad Institute Genomics Platform"/>
            <person name="Russ C."/>
            <person name="Tyler B."/>
            <person name="Panabieres F."/>
            <person name="Shan W."/>
            <person name="Tripathy S."/>
            <person name="Grunwald N."/>
            <person name="Machado M."/>
            <person name="Johnson C.S."/>
            <person name="Arredondo F."/>
            <person name="Hong C."/>
            <person name="Coffey M."/>
            <person name="Young S.K."/>
            <person name="Zeng Q."/>
            <person name="Gargeya S."/>
            <person name="Fitzgerald M."/>
            <person name="Abouelleil A."/>
            <person name="Alvarado L."/>
            <person name="Chapman S.B."/>
            <person name="Gainer-Dewar J."/>
            <person name="Goldberg J."/>
            <person name="Griggs A."/>
            <person name="Gujja S."/>
            <person name="Hansen M."/>
            <person name="Howarth C."/>
            <person name="Imamovic A."/>
            <person name="Ireland A."/>
            <person name="Larimer J."/>
            <person name="McCowan C."/>
            <person name="Murphy C."/>
            <person name="Pearson M."/>
            <person name="Poon T.W."/>
            <person name="Priest M."/>
            <person name="Roberts A."/>
            <person name="Saif S."/>
            <person name="Shea T."/>
            <person name="Sykes S."/>
            <person name="Wortman J."/>
            <person name="Nusbaum C."/>
            <person name="Birren B."/>
        </authorList>
    </citation>
    <scope>NUCLEOTIDE SEQUENCE [LARGE SCALE GENOMIC DNA]</scope>
    <source>
        <strain evidence="1">CJ02B3</strain>
    </source>
</reference>
<name>W2L7Z0_PHYNI</name>